<dbReference type="InterPro" id="IPR038765">
    <property type="entry name" value="Papain-like_cys_pep_sf"/>
</dbReference>
<evidence type="ECO:0000256" key="2">
    <source>
        <dbReference type="PROSITE-ProRule" id="PRU00239"/>
    </source>
</evidence>
<accession>G0U5I2</accession>
<proteinExistence type="predicted"/>
<dbReference type="Gene3D" id="3.80.10.10">
    <property type="entry name" value="Ribonuclease Inhibitor"/>
    <property type="match status" value="1"/>
</dbReference>
<dbReference type="Pfam" id="PF01067">
    <property type="entry name" value="Calpain_III"/>
    <property type="match status" value="1"/>
</dbReference>
<dbReference type="Gene3D" id="2.60.120.380">
    <property type="match status" value="5"/>
</dbReference>
<evidence type="ECO:0000256" key="1">
    <source>
        <dbReference type="PIRSR" id="PIRSR622684-1"/>
    </source>
</evidence>
<dbReference type="SUPFAM" id="SSF52047">
    <property type="entry name" value="RNI-like"/>
    <property type="match status" value="1"/>
</dbReference>
<dbReference type="PANTHER" id="PTHR10183">
    <property type="entry name" value="CALPAIN"/>
    <property type="match status" value="1"/>
</dbReference>
<dbReference type="EMBL" id="HE573026">
    <property type="protein sequence ID" value="CCC51133.1"/>
    <property type="molecule type" value="Genomic_DNA"/>
</dbReference>
<name>G0U5I2_TRYVY</name>
<comment type="caution">
    <text evidence="2">Lacks conserved residue(s) required for the propagation of feature annotation.</text>
</comment>
<feature type="active site" evidence="1">
    <location>
        <position position="928"/>
    </location>
</feature>
<dbReference type="SMART" id="SM00230">
    <property type="entry name" value="CysPc"/>
    <property type="match status" value="1"/>
</dbReference>
<dbReference type="InterPro" id="IPR022682">
    <property type="entry name" value="Calpain_domain_III"/>
</dbReference>
<dbReference type="Gene3D" id="3.90.70.10">
    <property type="entry name" value="Cysteine proteinases"/>
    <property type="match status" value="1"/>
</dbReference>
<dbReference type="PROSITE" id="PS50203">
    <property type="entry name" value="CALPAIN_CAT"/>
    <property type="match status" value="1"/>
</dbReference>
<evidence type="ECO:0000259" key="4">
    <source>
        <dbReference type="PROSITE" id="PS50203"/>
    </source>
</evidence>
<protein>
    <submittedName>
        <fullName evidence="5">Putative calpain</fullName>
    </submittedName>
</protein>
<dbReference type="PRINTS" id="PR00704">
    <property type="entry name" value="CALPAIN"/>
</dbReference>
<dbReference type="GO" id="GO:0006508">
    <property type="term" value="P:proteolysis"/>
    <property type="evidence" value="ECO:0007669"/>
    <property type="project" value="UniProtKB-KW"/>
</dbReference>
<dbReference type="VEuPathDB" id="TriTrypDB:TvY486_1001860"/>
<reference evidence="5" key="1">
    <citation type="journal article" date="2012" name="Proc. Natl. Acad. Sci. U.S.A.">
        <title>Antigenic diversity is generated by distinct evolutionary mechanisms in African trypanosome species.</title>
        <authorList>
            <person name="Jackson A.P."/>
            <person name="Berry A."/>
            <person name="Aslett M."/>
            <person name="Allison H.C."/>
            <person name="Burton P."/>
            <person name="Vavrova-Anderson J."/>
            <person name="Brown R."/>
            <person name="Browne H."/>
            <person name="Corton N."/>
            <person name="Hauser H."/>
            <person name="Gamble J."/>
            <person name="Gilderthorp R."/>
            <person name="Marcello L."/>
            <person name="McQuillan J."/>
            <person name="Otto T.D."/>
            <person name="Quail M.A."/>
            <person name="Sanders M.J."/>
            <person name="van Tonder A."/>
            <person name="Ginger M.L."/>
            <person name="Field M.C."/>
            <person name="Barry J.D."/>
            <person name="Hertz-Fowler C."/>
            <person name="Berriman M."/>
        </authorList>
    </citation>
    <scope>NUCLEOTIDE SEQUENCE</scope>
    <source>
        <strain evidence="5">Y486</strain>
    </source>
</reference>
<dbReference type="InterPro" id="IPR022684">
    <property type="entry name" value="Calpain_cysteine_protease"/>
</dbReference>
<gene>
    <name evidence="5" type="ORF">TVY486_1001860</name>
</gene>
<dbReference type="OMA" id="IHYATWW"/>
<dbReference type="GO" id="GO:0004198">
    <property type="term" value="F:calcium-dependent cysteine-type endopeptidase activity"/>
    <property type="evidence" value="ECO:0007669"/>
    <property type="project" value="InterPro"/>
</dbReference>
<evidence type="ECO:0000256" key="3">
    <source>
        <dbReference type="SAM" id="MobiDB-lite"/>
    </source>
</evidence>
<feature type="region of interest" description="Disordered" evidence="3">
    <location>
        <begin position="530"/>
        <end position="554"/>
    </location>
</feature>
<dbReference type="InterPro" id="IPR036213">
    <property type="entry name" value="Calpain_III_sf"/>
</dbReference>
<dbReference type="SUPFAM" id="SSF54001">
    <property type="entry name" value="Cysteine proteinases"/>
    <property type="match status" value="1"/>
</dbReference>
<dbReference type="SUPFAM" id="SSF49758">
    <property type="entry name" value="Calpain large subunit, middle domain (domain III)"/>
    <property type="match status" value="6"/>
</dbReference>
<organism evidence="5">
    <name type="scientific">Trypanosoma vivax (strain Y486)</name>
    <dbReference type="NCBI Taxonomy" id="1055687"/>
    <lineage>
        <taxon>Eukaryota</taxon>
        <taxon>Discoba</taxon>
        <taxon>Euglenozoa</taxon>
        <taxon>Kinetoplastea</taxon>
        <taxon>Metakinetoplastina</taxon>
        <taxon>Trypanosomatida</taxon>
        <taxon>Trypanosomatidae</taxon>
        <taxon>Trypanosoma</taxon>
        <taxon>Duttonella</taxon>
    </lineage>
</organism>
<dbReference type="Pfam" id="PF00648">
    <property type="entry name" value="Peptidase_C2"/>
    <property type="match status" value="1"/>
</dbReference>
<sequence length="1605" mass="180869">MGRKGKVEAATMATTLDDLYQYYCRRKGCKANSSFSKYLCEEFERHGGRRVLETVDLSMNYIGKKGVIPILDLVKNVKTVKKLDLSNNMLEHEQLEHLVYCLALHPSIEEVVLNNNNIYDSSLNLIMKLLEANEGITSFSIDGNEIGDSSLVALREQLEVNKLRKAQREEDISVPSVRRFYRAQVTGELGADNSGGHIHYATWWKNPQYVMRASKRAQVRIVMDIEEVKIARQASFFVFCSDGTRKVIEISDGVLVAESNCHDSHCYVTMTVAEDEVYNIMPCTFYPQRDLKFSITAELCYSVSDSPGGWITLEPVDPQLDWVVNVVEAEWTSESAGGSPLYHTWFRNEMVRVQYAGSIITHRMASSAAVTVKLTKSNDADDNDEKRIGFHVITPDAEGSTLSPIYCKDDCLRHYCSHQHKTTVSASLLLPCTALDFFIVPSTQNPNEFGTYTLVVFSTVPLTVTSSTFPHNWNYRVVEGMWDEFSCGGSRELSMSWKCNPSVALSFDPDQVSPGFTVFLEAASLTTRQDAEEDARDGAVEPSPTSPDSKEDYERNNELVEFLNQHRAKRMDAHVTIVRANPPHYSEIYASDYISDVFTRLTVPGISDPFFLVVTTRFAGQLGKFKLHIFSVNPFVVDALQALSLRERHACLLQYAQETKACEAIMRSARGMRPQFEESEEIIIERNEIIRKCMTTGEKYIDRDFPRGGSSLFLDPALKPPPDFPKEVRWKRPPEISNQVTFLANLKSDTPFPYSKREWFASVAHAIAIKPKWLQNIAVGYHMQEGMAQFRFFKNGKWEMVTVDDYLPVDGMGELCMGHAASDHADFFFPLMEKAYAKMHRCYETLELKVTPGVDVAELLCQGLMDLSGCVTVNVPLTGSVRMPQQEQDVIWTELKNAIQPDILCSLLLRSDSGGATERCNRGILMDHLYPVLDARFVEGQRLVKLRHWGQQEEIHWWGKWRTSSDKWTEAMREILEFNEDDCETLWMSYDEVLFYFTNLLINTVTSNKDWVLSGFTDSTKMFSVSPLDGVQFSLKLGEFPPGVKKLAVLLGLHQLDPRTTILRDKDAQATFRTSIGMTVVQSGDNTVWMGALEGSDAVKCVEPSKRRDTLCPLIVEPENALGNRLLTVIVKKEDPKAPNVQFLLSAWSESCRIEIVPVERNAATVVEGEWPTDYPIGKPLSTFWRDCPQYFLYPSETTDISISLSQKVGVDDMPKQIGFTVHNARACRSYLDYDPGTVLLSVQPDAATRVEGTVRLLGMKERKGMPYIVVPFCNNARPGGKYALEAISNRSMRLCRINPQLDWHRERRQVSFLTADGSVGGSPRFSSWRSSPQFALTFPLGAHGRLYVSLTNDCANDTRTEIGMTLLKGDMEWDDGKRRKLVISHGDIIARTEEATGAVTLDCVVNVEPEQTLILLVYASMPYRVADVTVSLYSCAAVEMEPVREWPHVSTTEGSWELGYTAGGGSEEYGSWVNNPFVALNTFRKTQIVALLLQYPRGPDKPIVKRCGDKKAFLPPIIANPNNRMEIAIDLNYQDGSLTPIATTPYTRNSEVALVVTVPAADVHPYIFVPHTKHPEGNGDYKLFVYSDHRVELYTVAKERIAYV</sequence>
<feature type="domain" description="Calpain catalytic" evidence="4">
    <location>
        <begin position="699"/>
        <end position="1006"/>
    </location>
</feature>
<dbReference type="InterPro" id="IPR001300">
    <property type="entry name" value="Peptidase_C2_calpain_cat"/>
</dbReference>
<dbReference type="InterPro" id="IPR032675">
    <property type="entry name" value="LRR_dom_sf"/>
</dbReference>
<evidence type="ECO:0000313" key="5">
    <source>
        <dbReference type="EMBL" id="CCC51133.1"/>
    </source>
</evidence>
<dbReference type="PANTHER" id="PTHR10183:SF421">
    <property type="entry name" value="PUTATIVE-RELATED"/>
    <property type="match status" value="1"/>
</dbReference>